<protein>
    <submittedName>
        <fullName evidence="1">Uncharacterized protein</fullName>
    </submittedName>
</protein>
<reference evidence="1 2" key="1">
    <citation type="journal article" date="2005" name="BMC Genomics">
        <title>Bacterial genome adaptation to niches: divergence of the potential virulence genes in three Burkholderia species of different survival strategies.</title>
        <authorList>
            <person name="Kim H.S."/>
            <person name="Schell M.A."/>
            <person name="Yu Y."/>
            <person name="Ulrich R.L."/>
            <person name="Sarria S.H."/>
            <person name="Nierman W.C."/>
            <person name="DeShazer D."/>
        </authorList>
    </citation>
    <scope>NUCLEOTIDE SEQUENCE [LARGE SCALE GENOMIC DNA]</scope>
    <source>
        <strain evidence="2">ATCC 700388 / DSM 13276 / CCUG 48851 / CIP 106301 / E264</strain>
    </source>
</reference>
<sequence length="187" mass="18910">MPTAGSLPRSRYCAAPALAAGGPPALPGCLRARPLPGSGCSHLRNVESASVFCSAGKLAYSGANVSASFFAPSAFACVSAAYCFMSSSADAVLFSIRSRYRRAIVAPFSRIVSANVFHCGSCSGVIFNWLCRYLMRSSTRASWRAAAAGAEAAAAGADALVCACASVAASVSAAATVSEICFMGAPV</sequence>
<organism evidence="1 2">
    <name type="scientific">Burkholderia thailandensis (strain ATCC 700388 / DSM 13276 / CCUG 48851 / CIP 106301 / E264)</name>
    <dbReference type="NCBI Taxonomy" id="271848"/>
    <lineage>
        <taxon>Bacteria</taxon>
        <taxon>Pseudomonadati</taxon>
        <taxon>Pseudomonadota</taxon>
        <taxon>Betaproteobacteria</taxon>
        <taxon>Burkholderiales</taxon>
        <taxon>Burkholderiaceae</taxon>
        <taxon>Burkholderia</taxon>
        <taxon>pseudomallei group</taxon>
    </lineage>
</organism>
<dbReference type="Proteomes" id="UP000001930">
    <property type="component" value="Chromosome I"/>
</dbReference>
<keyword evidence="2" id="KW-1185">Reference proteome</keyword>
<dbReference type="AlphaFoldDB" id="Q2SW74"/>
<accession>Q2SW74</accession>
<evidence type="ECO:0000313" key="2">
    <source>
        <dbReference type="Proteomes" id="UP000001930"/>
    </source>
</evidence>
<evidence type="ECO:0000313" key="1">
    <source>
        <dbReference type="EMBL" id="ABC37146.1"/>
    </source>
</evidence>
<proteinExistence type="predicted"/>
<gene>
    <name evidence="1" type="ordered locus">BTH_I2304</name>
</gene>
<dbReference type="KEGG" id="bte:BTH_I2304"/>
<dbReference type="HOGENOM" id="CLU_1445150_0_0_4"/>
<name>Q2SW74_BURTA</name>
<dbReference type="EMBL" id="CP000086">
    <property type="protein sequence ID" value="ABC37146.1"/>
    <property type="molecule type" value="Genomic_DNA"/>
</dbReference>